<keyword evidence="5 6" id="KW-0472">Membrane</keyword>
<dbReference type="PROSITE" id="PS51384">
    <property type="entry name" value="FAD_FR"/>
    <property type="match status" value="1"/>
</dbReference>
<dbReference type="SUPFAM" id="SSF52343">
    <property type="entry name" value="Ferredoxin reductase-like, C-terminal NADP-linked domain"/>
    <property type="match status" value="1"/>
</dbReference>
<evidence type="ECO:0000256" key="5">
    <source>
        <dbReference type="ARBA" id="ARBA00023136"/>
    </source>
</evidence>
<feature type="transmembrane region" description="Helical" evidence="6">
    <location>
        <begin position="477"/>
        <end position="495"/>
    </location>
</feature>
<dbReference type="InterPro" id="IPR039261">
    <property type="entry name" value="FNR_nucleotide-bd"/>
</dbReference>
<sequence length="850" mass="94955">MRKILGCPLLLPAAACGYPFPVLIALLMHLLYFCCRVSKYGICSAFLKTLRFKSNTHTRLGSAAYSFKFKQIMSSATLILQQHAKSPLKLAGVVAISGLVGVGVSLSGLLCWSKVGMFVNVQPHQKGCVGYDLPAFTGLLLFTALSLPSISLLYLGVSSLLCLQASLFIFIVSTALGLAFVLTGVSALLLWNEMSWCSDVFVAGILDTKEQCLSEVGKGLHNTIAITAFFVLVPVGIVLLFQVFLRALGTNRWHLLRKWQWVFLFPTSTLFSVIFATLLLTFFGVLSLILPNSWAAFSSSGILDNARKLVTRNYTRCRVERSSYTCPEVPWSWFQTRNWAWSDALVLKSYPSNVIFYLYAFILLITTATVRLSHRGRTSLRRRCRMIPNFTYGEICFILLTVSMLSLFFFYWMHDHNYKCRYTDVSKETVPVEKWARSLGQLATAFLSLCIASATRHSVLHSILGTSWDSSIWVHKLLGYGTLFATAAHAGVWYVRYYQVEAFPRGVFSVPAVYPPVFEDDFTVPLVTLASFFAFVSIGVFALPPIRRKCYEVFYYAHIVAFYTLVPAVLWHAAAAWEYLLPGLTVWLVDWLLRMHRRGLAVEIVYATTSGSTVSLCFRRTAVNVVCGQYFFVNVPELSLFQWHPFSLSSEDGQNCTMHIKSMGDGTWTDRLLHLVEKRGGSFSLFIEGPYGQSHHFTDYKRVVLVAGGIGVTPCASIFNNLHQRLLEGKVGPTITLLWTLRDARIIPMLSYVWDNGRLHERAVFSGADASACASVELFLTDDCFSSDNLGDVSVSHGRVDLRSKLPELLAGEHARDVLVFSCGPRGLVQAARNVAISLGANFHEENFLM</sequence>
<dbReference type="CDD" id="cd06186">
    <property type="entry name" value="NOX_Duox_like_FAD_NADP"/>
    <property type="match status" value="1"/>
</dbReference>
<evidence type="ECO:0000256" key="3">
    <source>
        <dbReference type="ARBA" id="ARBA00022989"/>
    </source>
</evidence>
<dbReference type="InterPro" id="IPR013112">
    <property type="entry name" value="FAD-bd_8"/>
</dbReference>
<evidence type="ECO:0000259" key="7">
    <source>
        <dbReference type="PROSITE" id="PS51384"/>
    </source>
</evidence>
<dbReference type="InterPro" id="IPR017938">
    <property type="entry name" value="Riboflavin_synthase-like_b-brl"/>
</dbReference>
<reference evidence="8" key="1">
    <citation type="journal article" date="2012" name="Proc. Natl. Acad. Sci. U.S.A.">
        <title>Antigenic diversity is generated by distinct evolutionary mechanisms in African trypanosome species.</title>
        <authorList>
            <person name="Jackson A.P."/>
            <person name="Berry A."/>
            <person name="Aslett M."/>
            <person name="Allison H.C."/>
            <person name="Burton P."/>
            <person name="Vavrova-Anderson J."/>
            <person name="Brown R."/>
            <person name="Browne H."/>
            <person name="Corton N."/>
            <person name="Hauser H."/>
            <person name="Gamble J."/>
            <person name="Gilderthorp R."/>
            <person name="Marcello L."/>
            <person name="McQuillan J."/>
            <person name="Otto T.D."/>
            <person name="Quail M.A."/>
            <person name="Sanders M.J."/>
            <person name="van Tonder A."/>
            <person name="Ginger M.L."/>
            <person name="Field M.C."/>
            <person name="Barry J.D."/>
            <person name="Hertz-Fowler C."/>
            <person name="Berriman M."/>
        </authorList>
    </citation>
    <scope>NUCLEOTIDE SEQUENCE</scope>
    <source>
        <strain evidence="8">Y486</strain>
    </source>
</reference>
<dbReference type="InterPro" id="IPR013130">
    <property type="entry name" value="Fe3_Rdtase_TM_dom"/>
</dbReference>
<keyword evidence="4 8" id="KW-0560">Oxidoreductase</keyword>
<dbReference type="GO" id="GO:0005886">
    <property type="term" value="C:plasma membrane"/>
    <property type="evidence" value="ECO:0007669"/>
    <property type="project" value="TreeGrafter"/>
</dbReference>
<dbReference type="SFLD" id="SFLDG01168">
    <property type="entry name" value="Ferric_reductase_subgroup_(FRE"/>
    <property type="match status" value="1"/>
</dbReference>
<name>G0UAY4_TRYVY</name>
<feature type="transmembrane region" description="Helical" evidence="6">
    <location>
        <begin position="522"/>
        <end position="541"/>
    </location>
</feature>
<dbReference type="Gene3D" id="2.40.30.10">
    <property type="entry name" value="Translation factors"/>
    <property type="match status" value="1"/>
</dbReference>
<dbReference type="EC" id="1.16.1.7" evidence="8"/>
<feature type="transmembrane region" description="Helical" evidence="6">
    <location>
        <begin position="395"/>
        <end position="414"/>
    </location>
</feature>
<dbReference type="EMBL" id="HE573027">
    <property type="protein sequence ID" value="CCC52971.1"/>
    <property type="molecule type" value="Genomic_DNA"/>
</dbReference>
<organism evidence="8">
    <name type="scientific">Trypanosoma vivax (strain Y486)</name>
    <dbReference type="NCBI Taxonomy" id="1055687"/>
    <lineage>
        <taxon>Eukaryota</taxon>
        <taxon>Discoba</taxon>
        <taxon>Euglenozoa</taxon>
        <taxon>Kinetoplastea</taxon>
        <taxon>Metakinetoplastina</taxon>
        <taxon>Trypanosomatida</taxon>
        <taxon>Trypanosomatidae</taxon>
        <taxon>Trypanosoma</taxon>
        <taxon>Duttonella</taxon>
    </lineage>
</organism>
<dbReference type="Gene3D" id="3.40.50.80">
    <property type="entry name" value="Nucleotide-binding domain of ferredoxin-NADP reductase (FNR) module"/>
    <property type="match status" value="1"/>
</dbReference>
<feature type="transmembrane region" description="Helical" evidence="6">
    <location>
        <begin position="224"/>
        <end position="249"/>
    </location>
</feature>
<feature type="domain" description="FAD-binding FR-type" evidence="7">
    <location>
        <begin position="594"/>
        <end position="697"/>
    </location>
</feature>
<dbReference type="PANTHER" id="PTHR11972">
    <property type="entry name" value="NADPH OXIDASE"/>
    <property type="match status" value="1"/>
</dbReference>
<feature type="transmembrane region" description="Helical" evidence="6">
    <location>
        <begin position="90"/>
        <end position="115"/>
    </location>
</feature>
<feature type="transmembrane region" description="Helical" evidence="6">
    <location>
        <begin position="167"/>
        <end position="191"/>
    </location>
</feature>
<feature type="transmembrane region" description="Helical" evidence="6">
    <location>
        <begin position="354"/>
        <end position="374"/>
    </location>
</feature>
<feature type="transmembrane region" description="Helical" evidence="6">
    <location>
        <begin position="553"/>
        <end position="570"/>
    </location>
</feature>
<dbReference type="GO" id="GO:0140618">
    <property type="term" value="F:ferric-chelate reductase (NADH) activity"/>
    <property type="evidence" value="ECO:0007669"/>
    <property type="project" value="UniProtKB-EC"/>
</dbReference>
<dbReference type="AlphaFoldDB" id="G0UAY4"/>
<evidence type="ECO:0000256" key="2">
    <source>
        <dbReference type="ARBA" id="ARBA00022692"/>
    </source>
</evidence>
<dbReference type="InterPro" id="IPR050369">
    <property type="entry name" value="RBOH/FRE"/>
</dbReference>
<dbReference type="SFLD" id="SFLDS00052">
    <property type="entry name" value="Ferric_Reductase_Domain"/>
    <property type="match status" value="1"/>
</dbReference>
<evidence type="ECO:0000256" key="4">
    <source>
        <dbReference type="ARBA" id="ARBA00023002"/>
    </source>
</evidence>
<feature type="transmembrane region" description="Helical" evidence="6">
    <location>
        <begin position="261"/>
        <end position="290"/>
    </location>
</feature>
<dbReference type="PANTHER" id="PTHR11972:SF69">
    <property type="entry name" value="FERRIC REDUCTION OXIDASE 6-RELATED"/>
    <property type="match status" value="1"/>
</dbReference>
<keyword evidence="2 6" id="KW-0812">Transmembrane</keyword>
<dbReference type="InterPro" id="IPR013121">
    <property type="entry name" value="Fe_red_NAD-bd_6"/>
</dbReference>
<dbReference type="VEuPathDB" id="TriTrypDB:TvY486_1104550"/>
<feature type="transmembrane region" description="Helical" evidence="6">
    <location>
        <begin position="434"/>
        <end position="456"/>
    </location>
</feature>
<evidence type="ECO:0000256" key="1">
    <source>
        <dbReference type="ARBA" id="ARBA00004141"/>
    </source>
</evidence>
<dbReference type="SUPFAM" id="SSF63380">
    <property type="entry name" value="Riboflavin synthase domain-like"/>
    <property type="match status" value="1"/>
</dbReference>
<keyword evidence="3 6" id="KW-1133">Transmembrane helix</keyword>
<protein>
    <submittedName>
        <fullName evidence="8">Putative ferric reductase</fullName>
        <ecNumber evidence="8">1.16.1.7</ecNumber>
    </submittedName>
</protein>
<evidence type="ECO:0000256" key="6">
    <source>
        <dbReference type="SAM" id="Phobius"/>
    </source>
</evidence>
<accession>G0UAY4</accession>
<dbReference type="PeroxiBase" id="11178">
    <property type="entry name" value="TvivFRe01"/>
</dbReference>
<dbReference type="Pfam" id="PF08030">
    <property type="entry name" value="NAD_binding_6"/>
    <property type="match status" value="1"/>
</dbReference>
<dbReference type="Pfam" id="PF08022">
    <property type="entry name" value="FAD_binding_8"/>
    <property type="match status" value="1"/>
</dbReference>
<feature type="transmembrane region" description="Helical" evidence="6">
    <location>
        <begin position="135"/>
        <end position="155"/>
    </location>
</feature>
<dbReference type="Pfam" id="PF01794">
    <property type="entry name" value="Ferric_reduct"/>
    <property type="match status" value="1"/>
</dbReference>
<evidence type="ECO:0000313" key="8">
    <source>
        <dbReference type="EMBL" id="CCC52971.1"/>
    </source>
</evidence>
<comment type="subcellular location">
    <subcellularLocation>
        <location evidence="1">Membrane</location>
        <topology evidence="1">Multi-pass membrane protein</topology>
    </subcellularLocation>
</comment>
<dbReference type="InterPro" id="IPR017927">
    <property type="entry name" value="FAD-bd_FR_type"/>
</dbReference>
<gene>
    <name evidence="8" type="ORF">TVY486_1104550</name>
</gene>
<proteinExistence type="predicted"/>